<name>A0A7V3RDN1_9BACT</name>
<organism evidence="1">
    <name type="scientific">Mesoaciditoga lauensis</name>
    <dbReference type="NCBI Taxonomy" id="1495039"/>
    <lineage>
        <taxon>Bacteria</taxon>
        <taxon>Thermotogati</taxon>
        <taxon>Thermotogota</taxon>
        <taxon>Thermotogae</taxon>
        <taxon>Mesoaciditogales</taxon>
        <taxon>Mesoaciditogaceae</taxon>
        <taxon>Mesoaciditoga</taxon>
    </lineage>
</organism>
<evidence type="ECO:0008006" key="2">
    <source>
        <dbReference type="Google" id="ProtNLM"/>
    </source>
</evidence>
<dbReference type="SUPFAM" id="SSF48371">
    <property type="entry name" value="ARM repeat"/>
    <property type="match status" value="1"/>
</dbReference>
<reference evidence="1" key="1">
    <citation type="journal article" date="2020" name="mSystems">
        <title>Genome- and Community-Level Interaction Insights into Carbon Utilization and Element Cycling Functions of Hydrothermarchaeota in Hydrothermal Sediment.</title>
        <authorList>
            <person name="Zhou Z."/>
            <person name="Liu Y."/>
            <person name="Xu W."/>
            <person name="Pan J."/>
            <person name="Luo Z.H."/>
            <person name="Li M."/>
        </authorList>
    </citation>
    <scope>NUCLEOTIDE SEQUENCE [LARGE SCALE GENOMIC DNA]</scope>
    <source>
        <strain evidence="1">SpSt-966</strain>
    </source>
</reference>
<comment type="caution">
    <text evidence="1">The sequence shown here is derived from an EMBL/GenBank/DDBJ whole genome shotgun (WGS) entry which is preliminary data.</text>
</comment>
<evidence type="ECO:0000313" key="1">
    <source>
        <dbReference type="EMBL" id="HGE74710.1"/>
    </source>
</evidence>
<accession>A0A7V3RDN1</accession>
<protein>
    <recommendedName>
        <fullName evidence="2">HEAT repeat domain-containing protein</fullName>
    </recommendedName>
</protein>
<dbReference type="AlphaFoldDB" id="A0A7V3RDN1"/>
<dbReference type="EMBL" id="DTPE01000048">
    <property type="protein sequence ID" value="HGE74710.1"/>
    <property type="molecule type" value="Genomic_DNA"/>
</dbReference>
<sequence>MEEREKIVKRIVEEKGESAIPILIELLFDNDPQTAEIASDALIELDSCDQLVKRLDKEIRSAERTLGIFYIADIIGEKKCKGAFENLKKLLDFVQDEREALIIHGALLKFGFKESEKYLLYELENDPYMEELVMDVAIELSSSNNPEVIKALSKKAEEHPELVDVIQIMCEREPSLFELLPENIREKIE</sequence>
<proteinExistence type="predicted"/>
<gene>
    <name evidence="1" type="ORF">ENX73_01105</name>
</gene>
<dbReference type="InterPro" id="IPR016024">
    <property type="entry name" value="ARM-type_fold"/>
</dbReference>